<reference evidence="2 3" key="1">
    <citation type="submission" date="2020-08" db="EMBL/GenBank/DDBJ databases">
        <title>Sequencing the genomes of 1000 actinobacteria strains.</title>
        <authorList>
            <person name="Klenk H.-P."/>
        </authorList>
    </citation>
    <scope>NUCLEOTIDE SEQUENCE [LARGE SCALE GENOMIC DNA]</scope>
    <source>
        <strain evidence="2 3">DSM 45298</strain>
    </source>
</reference>
<sequence>MPRLASESVDDPSLKFALMIRDLNLALSRHGASDLQDLGLSQAQIPVLSVIGDLPGSTGLELAEATHTTPQAVSQVLCRLVDAGMVRREALGGRAMGHHLTESGAAATREARIRFARLADALLVDLSDDEQAVLLSSLGRVLDATVRLDAHETPVQDGAEDFRRNV</sequence>
<keyword evidence="3" id="KW-1185">Reference proteome</keyword>
<dbReference type="Proteomes" id="UP000551501">
    <property type="component" value="Unassembled WGS sequence"/>
</dbReference>
<gene>
    <name evidence="2" type="ORF">BKA16_004502</name>
</gene>
<dbReference type="SMART" id="SM00347">
    <property type="entry name" value="HTH_MARR"/>
    <property type="match status" value="1"/>
</dbReference>
<dbReference type="PANTHER" id="PTHR33164">
    <property type="entry name" value="TRANSCRIPTIONAL REGULATOR, MARR FAMILY"/>
    <property type="match status" value="1"/>
</dbReference>
<dbReference type="Pfam" id="PF12802">
    <property type="entry name" value="MarR_2"/>
    <property type="match status" value="1"/>
</dbReference>
<proteinExistence type="predicted"/>
<dbReference type="Gene3D" id="1.10.10.10">
    <property type="entry name" value="Winged helix-like DNA-binding domain superfamily/Winged helix DNA-binding domain"/>
    <property type="match status" value="1"/>
</dbReference>
<dbReference type="PROSITE" id="PS50995">
    <property type="entry name" value="HTH_MARR_2"/>
    <property type="match status" value="1"/>
</dbReference>
<dbReference type="GO" id="GO:0003700">
    <property type="term" value="F:DNA-binding transcription factor activity"/>
    <property type="evidence" value="ECO:0007669"/>
    <property type="project" value="InterPro"/>
</dbReference>
<dbReference type="PANTHER" id="PTHR33164:SF103">
    <property type="entry name" value="REGULATORY PROTEIN MARR"/>
    <property type="match status" value="1"/>
</dbReference>
<evidence type="ECO:0000313" key="3">
    <source>
        <dbReference type="Proteomes" id="UP000551501"/>
    </source>
</evidence>
<evidence type="ECO:0000259" key="1">
    <source>
        <dbReference type="PROSITE" id="PS50995"/>
    </source>
</evidence>
<dbReference type="InterPro" id="IPR000835">
    <property type="entry name" value="HTH_MarR-typ"/>
</dbReference>
<evidence type="ECO:0000313" key="2">
    <source>
        <dbReference type="EMBL" id="MBB4137950.1"/>
    </source>
</evidence>
<feature type="domain" description="HTH marR-type" evidence="1">
    <location>
        <begin position="13"/>
        <end position="143"/>
    </location>
</feature>
<accession>A0A840FCV6</accession>
<dbReference type="InterPro" id="IPR036388">
    <property type="entry name" value="WH-like_DNA-bd_sf"/>
</dbReference>
<dbReference type="SUPFAM" id="SSF46785">
    <property type="entry name" value="Winged helix' DNA-binding domain"/>
    <property type="match status" value="1"/>
</dbReference>
<dbReference type="RefSeq" id="WP_183372782.1">
    <property type="nucleotide sequence ID" value="NZ_BAABHL010000001.1"/>
</dbReference>
<dbReference type="GO" id="GO:0003677">
    <property type="term" value="F:DNA binding"/>
    <property type="evidence" value="ECO:0007669"/>
    <property type="project" value="UniProtKB-KW"/>
</dbReference>
<dbReference type="InterPro" id="IPR039422">
    <property type="entry name" value="MarR/SlyA-like"/>
</dbReference>
<dbReference type="InterPro" id="IPR036390">
    <property type="entry name" value="WH_DNA-bd_sf"/>
</dbReference>
<dbReference type="EMBL" id="JACIFP010000001">
    <property type="protein sequence ID" value="MBB4137950.1"/>
    <property type="molecule type" value="Genomic_DNA"/>
</dbReference>
<name>A0A840FCV6_9ACTN</name>
<dbReference type="AlphaFoldDB" id="A0A840FCV6"/>
<dbReference type="GO" id="GO:0006950">
    <property type="term" value="P:response to stress"/>
    <property type="evidence" value="ECO:0007669"/>
    <property type="project" value="TreeGrafter"/>
</dbReference>
<protein>
    <submittedName>
        <fullName evidence="2">DNA-binding MarR family transcriptional regulator</fullName>
    </submittedName>
</protein>
<comment type="caution">
    <text evidence="2">The sequence shown here is derived from an EMBL/GenBank/DDBJ whole genome shotgun (WGS) entry which is preliminary data.</text>
</comment>
<keyword evidence="2" id="KW-0238">DNA-binding</keyword>
<organism evidence="2 3">
    <name type="scientific">Gordonia humi</name>
    <dbReference type="NCBI Taxonomy" id="686429"/>
    <lineage>
        <taxon>Bacteria</taxon>
        <taxon>Bacillati</taxon>
        <taxon>Actinomycetota</taxon>
        <taxon>Actinomycetes</taxon>
        <taxon>Mycobacteriales</taxon>
        <taxon>Gordoniaceae</taxon>
        <taxon>Gordonia</taxon>
    </lineage>
</organism>